<evidence type="ECO:0000256" key="4">
    <source>
        <dbReference type="PIRSR" id="PIRSR600246-3"/>
    </source>
</evidence>
<organism evidence="6">
    <name type="scientific">Riptortus pedestris</name>
    <name type="common">Bean bug</name>
    <dbReference type="NCBI Taxonomy" id="329032"/>
    <lineage>
        <taxon>Eukaryota</taxon>
        <taxon>Metazoa</taxon>
        <taxon>Ecdysozoa</taxon>
        <taxon>Arthropoda</taxon>
        <taxon>Hexapoda</taxon>
        <taxon>Insecta</taxon>
        <taxon>Pterygota</taxon>
        <taxon>Neoptera</taxon>
        <taxon>Paraneoptera</taxon>
        <taxon>Hemiptera</taxon>
        <taxon>Heteroptera</taxon>
        <taxon>Panheteroptera</taxon>
        <taxon>Pentatomomorpha</taxon>
        <taxon>Coreoidea</taxon>
        <taxon>Alydidae</taxon>
        <taxon>Riptortus</taxon>
    </lineage>
</organism>
<accession>R4WJP0</accession>
<feature type="active site" description="Nucleophile" evidence="2">
    <location>
        <position position="233"/>
    </location>
</feature>
<feature type="binding site" evidence="3">
    <location>
        <begin position="261"/>
        <end position="264"/>
    </location>
    <ligand>
        <name>substrate</name>
    </ligand>
</feature>
<dbReference type="Pfam" id="PF01112">
    <property type="entry name" value="Asparaginase_2"/>
    <property type="match status" value="1"/>
</dbReference>
<feature type="site" description="Cleavage; by autolysis" evidence="4">
    <location>
        <begin position="232"/>
        <end position="233"/>
    </location>
</feature>
<evidence type="ECO:0000313" key="6">
    <source>
        <dbReference type="EMBL" id="BAN21005.1"/>
    </source>
</evidence>
<dbReference type="PANTHER" id="PTHR10188">
    <property type="entry name" value="L-ASPARAGINASE"/>
    <property type="match status" value="1"/>
</dbReference>
<keyword evidence="5" id="KW-0732">Signal</keyword>
<feature type="signal peptide" evidence="5">
    <location>
        <begin position="1"/>
        <end position="21"/>
    </location>
</feature>
<dbReference type="EMBL" id="AK417790">
    <property type="protein sequence ID" value="BAN21005.1"/>
    <property type="molecule type" value="mRNA"/>
</dbReference>
<dbReference type="CDD" id="cd04513">
    <property type="entry name" value="Glycosylasparaginase"/>
    <property type="match status" value="1"/>
</dbReference>
<dbReference type="Gene3D" id="3.60.20.30">
    <property type="entry name" value="(Glycosyl)asparaginase"/>
    <property type="match status" value="1"/>
</dbReference>
<sequence length="373" mass="40577">MSVFGYLVFILFLFHPYNCHCQQVSGDPLIKKWSESSHLKRPSHFVLTTWNFGGATQAAYNFLTQRNGSAIDAVVEGCGYCEREQCDFTVGYGGSPDENGETTLEAMVFDGVSMDIGAVGGLKRIKNAIGVARAVLLHSGHSILVGDAATEFAKHMGFKEETLSTNNSVNQWIQWMNDKCQPNFWERVVPDPEKSCGPYRPLDVYNTKSNVNTQPPLEGYRIQSHKNKFHHDTIGQIVIDKTGAIVAGTSSNGAMHKIPGRIGDAAVPGAGSYADARYGAAVSTGDGDIMMRFSPSAAVVEKLKQKMSPEKATWQVIQSIREKYPDYNGAILAVNAAGSFAAACHGFEAFPFTVSSSDIDGGRVKKFYIMCSS</sequence>
<dbReference type="GO" id="GO:0003948">
    <property type="term" value="F:N4-(beta-N-acetylglucosaminyl)-L-asparaginase activity"/>
    <property type="evidence" value="ECO:0007669"/>
    <property type="project" value="TreeGrafter"/>
</dbReference>
<dbReference type="InterPro" id="IPR000246">
    <property type="entry name" value="Peptidase_T2"/>
</dbReference>
<proteinExistence type="evidence at transcript level"/>
<dbReference type="InterPro" id="IPR029055">
    <property type="entry name" value="Ntn_hydrolases_N"/>
</dbReference>
<name>R4WJP0_RIPPE</name>
<dbReference type="MEROPS" id="T02.001"/>
<protein>
    <submittedName>
        <fullName evidence="6">N(4)-(Beta-n-acetylglucosaminyl)-l-asparaginase</fullName>
    </submittedName>
</protein>
<evidence type="ECO:0000256" key="1">
    <source>
        <dbReference type="ARBA" id="ARBA00010872"/>
    </source>
</evidence>
<dbReference type="SUPFAM" id="SSF56235">
    <property type="entry name" value="N-terminal nucleophile aminohydrolases (Ntn hydrolases)"/>
    <property type="match status" value="1"/>
</dbReference>
<reference evidence="6" key="1">
    <citation type="journal article" date="2013" name="PLoS ONE">
        <title>Gene expression in gut symbiotic organ of stinkbug affected by extracellular bacterial symbiont.</title>
        <authorList>
            <person name="Futahashi R."/>
            <person name="Tanaka K."/>
            <person name="Tanahashi M."/>
            <person name="Nikoh N."/>
            <person name="Kikuchi Y."/>
            <person name="Lee B.L."/>
            <person name="Fukatsu T."/>
        </authorList>
    </citation>
    <scope>NUCLEOTIDE SEQUENCE</scope>
    <source>
        <tissue evidence="6">Midgut</tissue>
    </source>
</reference>
<feature type="binding site" evidence="3">
    <location>
        <begin position="284"/>
        <end position="287"/>
    </location>
    <ligand>
        <name>substrate</name>
    </ligand>
</feature>
<dbReference type="GO" id="GO:0005764">
    <property type="term" value="C:lysosome"/>
    <property type="evidence" value="ECO:0007669"/>
    <property type="project" value="TreeGrafter"/>
</dbReference>
<comment type="similarity">
    <text evidence="1">Belongs to the Ntn-hydrolase family.</text>
</comment>
<evidence type="ECO:0000256" key="2">
    <source>
        <dbReference type="PIRSR" id="PIRSR600246-1"/>
    </source>
</evidence>
<evidence type="ECO:0000256" key="3">
    <source>
        <dbReference type="PIRSR" id="PIRSR600246-2"/>
    </source>
</evidence>
<dbReference type="AlphaFoldDB" id="R4WJP0"/>
<dbReference type="PANTHER" id="PTHR10188:SF6">
    <property type="entry name" value="N(4)-(BETA-N-ACETYLGLUCOSAMINYL)-L-ASPARAGINASE"/>
    <property type="match status" value="1"/>
</dbReference>
<evidence type="ECO:0000256" key="5">
    <source>
        <dbReference type="SAM" id="SignalP"/>
    </source>
</evidence>
<feature type="chain" id="PRO_5004372513" evidence="5">
    <location>
        <begin position="22"/>
        <end position="373"/>
    </location>
</feature>